<evidence type="ECO:0000256" key="1">
    <source>
        <dbReference type="ARBA" id="ARBA00005854"/>
    </source>
</evidence>
<reference evidence="7 8" key="1">
    <citation type="submission" date="2023-08" db="EMBL/GenBank/DDBJ databases">
        <title>Black Yeasts Isolated from many extreme environments.</title>
        <authorList>
            <person name="Coleine C."/>
            <person name="Stajich J.E."/>
            <person name="Selbmann L."/>
        </authorList>
    </citation>
    <scope>NUCLEOTIDE SEQUENCE [LARGE SCALE GENOMIC DNA]</scope>
    <source>
        <strain evidence="7 8">CCFEE 5910</strain>
    </source>
</reference>
<dbReference type="InterPro" id="IPR050418">
    <property type="entry name" value="D-iso_2-hydroxyacid_DH_PdxB"/>
</dbReference>
<evidence type="ECO:0000256" key="4">
    <source>
        <dbReference type="RuleBase" id="RU003719"/>
    </source>
</evidence>
<dbReference type="GO" id="GO:0051287">
    <property type="term" value="F:NAD binding"/>
    <property type="evidence" value="ECO:0007669"/>
    <property type="project" value="InterPro"/>
</dbReference>
<dbReference type="PANTHER" id="PTHR43761">
    <property type="entry name" value="D-ISOMER SPECIFIC 2-HYDROXYACID DEHYDROGENASE FAMILY PROTEIN (AFU_ORTHOLOGUE AFUA_1G13630)"/>
    <property type="match status" value="1"/>
</dbReference>
<sequence length="365" mass="40257">MTALAPNGDSGWLQQEPPALPPSYDKHHIVFLEAVHFPLAKLPFPYTIDTYSKTKPDEIAERIKNATIVIANVIDVKPSDMDNAPHLQLLAILATGMGWVDKEYCAKRGITVVNTPAANIDAVSEHFLALYFAVRKRIGIVDEIVHTSDDWIQTNSLTKRVWPLGPPLGIKQEILGIIGYGALGKNIECLCKMLGFKEILIAERKGAKEVREGRTRLEDVLLRSTTICVVCPRALDTINLIDEAELERMKPETIVINVARGGIVNEAALAKALKEGWIFGAATDVLDNEPGGPGTTPLLPDVENDEEEVPNMIVTTHVAWFSGATIENLQNINRDAMTAYVEGRLYDSKIKHCVAVHDGRIWKES</sequence>
<dbReference type="InterPro" id="IPR006140">
    <property type="entry name" value="D-isomer_DH_NAD-bd"/>
</dbReference>
<dbReference type="Pfam" id="PF00389">
    <property type="entry name" value="2-Hacid_dh"/>
    <property type="match status" value="1"/>
</dbReference>
<dbReference type="Gene3D" id="3.40.50.720">
    <property type="entry name" value="NAD(P)-binding Rossmann-like Domain"/>
    <property type="match status" value="2"/>
</dbReference>
<evidence type="ECO:0000256" key="2">
    <source>
        <dbReference type="ARBA" id="ARBA00023002"/>
    </source>
</evidence>
<keyword evidence="3" id="KW-0520">NAD</keyword>
<proteinExistence type="inferred from homology"/>
<dbReference type="GO" id="GO:0016616">
    <property type="term" value="F:oxidoreductase activity, acting on the CH-OH group of donors, NAD or NADP as acceptor"/>
    <property type="evidence" value="ECO:0007669"/>
    <property type="project" value="InterPro"/>
</dbReference>
<gene>
    <name evidence="7" type="ORF">LTR05_001936</name>
</gene>
<comment type="caution">
    <text evidence="7">The sequence shown here is derived from an EMBL/GenBank/DDBJ whole genome shotgun (WGS) entry which is preliminary data.</text>
</comment>
<evidence type="ECO:0000313" key="7">
    <source>
        <dbReference type="EMBL" id="KAK5091751.1"/>
    </source>
</evidence>
<dbReference type="InterPro" id="IPR036291">
    <property type="entry name" value="NAD(P)-bd_dom_sf"/>
</dbReference>
<organism evidence="7 8">
    <name type="scientific">Lithohypha guttulata</name>
    <dbReference type="NCBI Taxonomy" id="1690604"/>
    <lineage>
        <taxon>Eukaryota</taxon>
        <taxon>Fungi</taxon>
        <taxon>Dikarya</taxon>
        <taxon>Ascomycota</taxon>
        <taxon>Pezizomycotina</taxon>
        <taxon>Eurotiomycetes</taxon>
        <taxon>Chaetothyriomycetidae</taxon>
        <taxon>Chaetothyriales</taxon>
        <taxon>Trichomeriaceae</taxon>
        <taxon>Lithohypha</taxon>
    </lineage>
</organism>
<evidence type="ECO:0000313" key="8">
    <source>
        <dbReference type="Proteomes" id="UP001309876"/>
    </source>
</evidence>
<dbReference type="InterPro" id="IPR006139">
    <property type="entry name" value="D-isomer_2_OHA_DH_cat_dom"/>
</dbReference>
<keyword evidence="8" id="KW-1185">Reference proteome</keyword>
<dbReference type="PANTHER" id="PTHR43761:SF1">
    <property type="entry name" value="D-ISOMER SPECIFIC 2-HYDROXYACID DEHYDROGENASE CATALYTIC DOMAIN-CONTAINING PROTEIN-RELATED"/>
    <property type="match status" value="1"/>
</dbReference>
<evidence type="ECO:0008006" key="9">
    <source>
        <dbReference type="Google" id="ProtNLM"/>
    </source>
</evidence>
<dbReference type="Pfam" id="PF02826">
    <property type="entry name" value="2-Hacid_dh_C"/>
    <property type="match status" value="1"/>
</dbReference>
<comment type="similarity">
    <text evidence="1 4">Belongs to the D-isomer specific 2-hydroxyacid dehydrogenase family.</text>
</comment>
<feature type="domain" description="D-isomer specific 2-hydroxyacid dehydrogenase catalytic" evidence="5">
    <location>
        <begin position="47"/>
        <end position="341"/>
    </location>
</feature>
<dbReference type="Proteomes" id="UP001309876">
    <property type="component" value="Unassembled WGS sequence"/>
</dbReference>
<accession>A0AAN7TJ39</accession>
<evidence type="ECO:0000259" key="5">
    <source>
        <dbReference type="Pfam" id="PF00389"/>
    </source>
</evidence>
<keyword evidence="2 4" id="KW-0560">Oxidoreductase</keyword>
<feature type="domain" description="D-isomer specific 2-hydroxyacid dehydrogenase NAD-binding" evidence="6">
    <location>
        <begin position="160"/>
        <end position="319"/>
    </location>
</feature>
<evidence type="ECO:0000256" key="3">
    <source>
        <dbReference type="ARBA" id="ARBA00023027"/>
    </source>
</evidence>
<protein>
    <recommendedName>
        <fullName evidence="9">Glycerate dehydrogenase</fullName>
    </recommendedName>
</protein>
<dbReference type="SUPFAM" id="SSF52283">
    <property type="entry name" value="Formate/glycerate dehydrogenase catalytic domain-like"/>
    <property type="match status" value="1"/>
</dbReference>
<name>A0AAN7TJ39_9EURO</name>
<evidence type="ECO:0000259" key="6">
    <source>
        <dbReference type="Pfam" id="PF02826"/>
    </source>
</evidence>
<dbReference type="EMBL" id="JAVRRJ010000001">
    <property type="protein sequence ID" value="KAK5091751.1"/>
    <property type="molecule type" value="Genomic_DNA"/>
</dbReference>
<dbReference type="AlphaFoldDB" id="A0AAN7TJ39"/>
<dbReference type="SUPFAM" id="SSF51735">
    <property type="entry name" value="NAD(P)-binding Rossmann-fold domains"/>
    <property type="match status" value="1"/>
</dbReference>